<accession>A0AAD9ZZC8</accession>
<dbReference type="InterPro" id="IPR036397">
    <property type="entry name" value="RNaseH_sf"/>
</dbReference>
<dbReference type="PANTHER" id="PTHR47723:SF23">
    <property type="entry name" value="REVERSE TRANSCRIPTASE-LIKE PROTEIN"/>
    <property type="match status" value="1"/>
</dbReference>
<name>A0AAD9ZZC8_9ROSI</name>
<dbReference type="InterPro" id="IPR002156">
    <property type="entry name" value="RNaseH_domain"/>
</dbReference>
<reference evidence="2" key="1">
    <citation type="journal article" date="2023" name="Plant J.">
        <title>Genome sequences and population genomics provide insights into the demographic history, inbreeding, and mutation load of two 'living fossil' tree species of Dipteronia.</title>
        <authorList>
            <person name="Feng Y."/>
            <person name="Comes H.P."/>
            <person name="Chen J."/>
            <person name="Zhu S."/>
            <person name="Lu R."/>
            <person name="Zhang X."/>
            <person name="Li P."/>
            <person name="Qiu J."/>
            <person name="Olsen K.M."/>
            <person name="Qiu Y."/>
        </authorList>
    </citation>
    <scope>NUCLEOTIDE SEQUENCE</scope>
    <source>
        <strain evidence="2">NBL</strain>
    </source>
</reference>
<evidence type="ECO:0000259" key="1">
    <source>
        <dbReference type="Pfam" id="PF13456"/>
    </source>
</evidence>
<comment type="caution">
    <text evidence="2">The sequence shown here is derived from an EMBL/GenBank/DDBJ whole genome shotgun (WGS) entry which is preliminary data.</text>
</comment>
<dbReference type="GO" id="GO:0003676">
    <property type="term" value="F:nucleic acid binding"/>
    <property type="evidence" value="ECO:0007669"/>
    <property type="project" value="InterPro"/>
</dbReference>
<evidence type="ECO:0000313" key="2">
    <source>
        <dbReference type="EMBL" id="KAK3195732.1"/>
    </source>
</evidence>
<protein>
    <recommendedName>
        <fullName evidence="1">RNase H type-1 domain-containing protein</fullName>
    </recommendedName>
</protein>
<dbReference type="GO" id="GO:0004523">
    <property type="term" value="F:RNA-DNA hybrid ribonuclease activity"/>
    <property type="evidence" value="ECO:0007669"/>
    <property type="project" value="InterPro"/>
</dbReference>
<evidence type="ECO:0000313" key="3">
    <source>
        <dbReference type="Proteomes" id="UP001281410"/>
    </source>
</evidence>
<dbReference type="InterPro" id="IPR053151">
    <property type="entry name" value="RNase_H-like"/>
</dbReference>
<dbReference type="CDD" id="cd06222">
    <property type="entry name" value="RNase_H_like"/>
    <property type="match status" value="1"/>
</dbReference>
<sequence>MKNSMDELQTLQRLHVSSRPSKAPRILEVIWHPPLLVCFKVNTDGATFGSPGLVGYALVFRTCKGFFKGCFAISLGVCFAFEAKLAAVVHAIDYAWTFGCRRLWLESDSAFVVAVFRSRSRKVPWRWRSAWDMCFSLLSQMDFVVTHIYWEGVGWEKIFGTWDHRR</sequence>
<dbReference type="Pfam" id="PF13456">
    <property type="entry name" value="RVT_3"/>
    <property type="match status" value="1"/>
</dbReference>
<organism evidence="2 3">
    <name type="scientific">Dipteronia sinensis</name>
    <dbReference type="NCBI Taxonomy" id="43782"/>
    <lineage>
        <taxon>Eukaryota</taxon>
        <taxon>Viridiplantae</taxon>
        <taxon>Streptophyta</taxon>
        <taxon>Embryophyta</taxon>
        <taxon>Tracheophyta</taxon>
        <taxon>Spermatophyta</taxon>
        <taxon>Magnoliopsida</taxon>
        <taxon>eudicotyledons</taxon>
        <taxon>Gunneridae</taxon>
        <taxon>Pentapetalae</taxon>
        <taxon>rosids</taxon>
        <taxon>malvids</taxon>
        <taxon>Sapindales</taxon>
        <taxon>Sapindaceae</taxon>
        <taxon>Hippocastanoideae</taxon>
        <taxon>Acereae</taxon>
        <taxon>Dipteronia</taxon>
    </lineage>
</organism>
<proteinExistence type="predicted"/>
<dbReference type="Gene3D" id="3.30.420.10">
    <property type="entry name" value="Ribonuclease H-like superfamily/Ribonuclease H"/>
    <property type="match status" value="1"/>
</dbReference>
<dbReference type="InterPro" id="IPR012337">
    <property type="entry name" value="RNaseH-like_sf"/>
</dbReference>
<dbReference type="PANTHER" id="PTHR47723">
    <property type="entry name" value="OS05G0353850 PROTEIN"/>
    <property type="match status" value="1"/>
</dbReference>
<dbReference type="AlphaFoldDB" id="A0AAD9ZZC8"/>
<dbReference type="InterPro" id="IPR044730">
    <property type="entry name" value="RNase_H-like_dom_plant"/>
</dbReference>
<gene>
    <name evidence="2" type="ORF">Dsin_027042</name>
</gene>
<keyword evidence="3" id="KW-1185">Reference proteome</keyword>
<dbReference type="EMBL" id="JANJYJ010000008">
    <property type="protein sequence ID" value="KAK3195732.1"/>
    <property type="molecule type" value="Genomic_DNA"/>
</dbReference>
<feature type="domain" description="RNase H type-1" evidence="1">
    <location>
        <begin position="42"/>
        <end position="151"/>
    </location>
</feature>
<dbReference type="SUPFAM" id="SSF53098">
    <property type="entry name" value="Ribonuclease H-like"/>
    <property type="match status" value="1"/>
</dbReference>
<dbReference type="Proteomes" id="UP001281410">
    <property type="component" value="Unassembled WGS sequence"/>
</dbReference>